<name>A0A9P4PVX4_9PLEO</name>
<organism evidence="2 3">
    <name type="scientific">Karstenula rhodostoma CBS 690.94</name>
    <dbReference type="NCBI Taxonomy" id="1392251"/>
    <lineage>
        <taxon>Eukaryota</taxon>
        <taxon>Fungi</taxon>
        <taxon>Dikarya</taxon>
        <taxon>Ascomycota</taxon>
        <taxon>Pezizomycotina</taxon>
        <taxon>Dothideomycetes</taxon>
        <taxon>Pleosporomycetidae</taxon>
        <taxon>Pleosporales</taxon>
        <taxon>Massarineae</taxon>
        <taxon>Didymosphaeriaceae</taxon>
        <taxon>Karstenula</taxon>
    </lineage>
</organism>
<evidence type="ECO:0000313" key="2">
    <source>
        <dbReference type="EMBL" id="KAF2450313.1"/>
    </source>
</evidence>
<proteinExistence type="predicted"/>
<feature type="region of interest" description="Disordered" evidence="1">
    <location>
        <begin position="58"/>
        <end position="85"/>
    </location>
</feature>
<reference evidence="2" key="1">
    <citation type="journal article" date="2020" name="Stud. Mycol.">
        <title>101 Dothideomycetes genomes: a test case for predicting lifestyles and emergence of pathogens.</title>
        <authorList>
            <person name="Haridas S."/>
            <person name="Albert R."/>
            <person name="Binder M."/>
            <person name="Bloem J."/>
            <person name="Labutti K."/>
            <person name="Salamov A."/>
            <person name="Andreopoulos B."/>
            <person name="Baker S."/>
            <person name="Barry K."/>
            <person name="Bills G."/>
            <person name="Bluhm B."/>
            <person name="Cannon C."/>
            <person name="Castanera R."/>
            <person name="Culley D."/>
            <person name="Daum C."/>
            <person name="Ezra D."/>
            <person name="Gonzalez J."/>
            <person name="Henrissat B."/>
            <person name="Kuo A."/>
            <person name="Liang C."/>
            <person name="Lipzen A."/>
            <person name="Lutzoni F."/>
            <person name="Magnuson J."/>
            <person name="Mondo S."/>
            <person name="Nolan M."/>
            <person name="Ohm R."/>
            <person name="Pangilinan J."/>
            <person name="Park H.-J."/>
            <person name="Ramirez L."/>
            <person name="Alfaro M."/>
            <person name="Sun H."/>
            <person name="Tritt A."/>
            <person name="Yoshinaga Y."/>
            <person name="Zwiers L.-H."/>
            <person name="Turgeon B."/>
            <person name="Goodwin S."/>
            <person name="Spatafora J."/>
            <person name="Crous P."/>
            <person name="Grigoriev I."/>
        </authorList>
    </citation>
    <scope>NUCLEOTIDE SEQUENCE</scope>
    <source>
        <strain evidence="2">CBS 690.94</strain>
    </source>
</reference>
<dbReference type="EMBL" id="MU001493">
    <property type="protein sequence ID" value="KAF2450313.1"/>
    <property type="molecule type" value="Genomic_DNA"/>
</dbReference>
<evidence type="ECO:0000256" key="1">
    <source>
        <dbReference type="SAM" id="MobiDB-lite"/>
    </source>
</evidence>
<keyword evidence="3" id="KW-1185">Reference proteome</keyword>
<comment type="caution">
    <text evidence="2">The sequence shown here is derived from an EMBL/GenBank/DDBJ whole genome shotgun (WGS) entry which is preliminary data.</text>
</comment>
<gene>
    <name evidence="2" type="ORF">P171DRAFT_137928</name>
</gene>
<protein>
    <submittedName>
        <fullName evidence="2">Uncharacterized protein</fullName>
    </submittedName>
</protein>
<sequence>MQRFLWTAPHQRHQRQMPPPPAQITPSQRPKKPREVCMQGRAQAIFGLQTGERAAGALTTPAAASPPTRSPESPMRSRKKHSDLAPTRCTDYRQALILPRRKVSPLCLPDCCMAKQHRVRLNVGCLSHVEPRATPHGARWGKDKLSWVSLVTSPAPFVHFSASSCITSSASFILLGLDTLDLGNPLTAVAISRQPT</sequence>
<feature type="region of interest" description="Disordered" evidence="1">
    <location>
        <begin position="1"/>
        <end position="36"/>
    </location>
</feature>
<feature type="compositionally biased region" description="Low complexity" evidence="1">
    <location>
        <begin position="58"/>
        <end position="74"/>
    </location>
</feature>
<dbReference type="AlphaFoldDB" id="A0A9P4PVX4"/>
<accession>A0A9P4PVX4</accession>
<evidence type="ECO:0000313" key="3">
    <source>
        <dbReference type="Proteomes" id="UP000799764"/>
    </source>
</evidence>
<dbReference type="Proteomes" id="UP000799764">
    <property type="component" value="Unassembled WGS sequence"/>
</dbReference>